<evidence type="ECO:0000259" key="7">
    <source>
        <dbReference type="PROSITE" id="PS51746"/>
    </source>
</evidence>
<feature type="region of interest" description="Disordered" evidence="6">
    <location>
        <begin position="741"/>
        <end position="768"/>
    </location>
</feature>
<sequence length="1595" mass="162908">MPLFRVLSLPRGLICDGAPPRTRRAEVWQPAVVARESKASIAMAPASSGRALQETDADDKDASPLMLHGLVAPRLWPGGTRIGGRGVEDSGTSAVSGESTPLLPLFGSVSSGSSVLVSRRPRTEPPGTAPITPTDVAVAASAAAPSRSATSGTPLLDSFRIVLSPCPSSIAPSFSLVPCPTTSRVLSPVSVSVQIVQQRWRDQVLARTRVGVGSGSGTSPLTSATVALDPVGGRASCTQPSPHPAHAVGCSRCGSAVGGGDWGAASVTLPHSGAPSPSRRFGSRGGTSEVAAPMPLSFSCLGAAASLSKDVSGVRRGHVSPLLYDAPARSGPGSARNSPASGNATTQSLSRGSPAAHASSPPSLPRQAESPRLLHPDHGQRGSAGSSGVPPWPPTPVKTAHHHDSGLHTSPTDAASYSGNARRLPAQSFVFSASTSQRCLQPSAVADSVTSPSACAEWQPRARLHCQSARFEHLCIPVDAAPMKRSSPLQVDSFADSAGRRVVDESTVLAATLLARTDGEGVVSTCSTPPPSPTVAPPRPSLSLISQRVSRRTSSVKGEDVCLWNAMPASARRLTLASTSQPLGSPLARATRASGASSWAPSLCTSPTAAADVRDLGSKGRMEPPWSGGRKPHCSAAPHAAPADGDGLVHFGLESELCGLQRLRNVHPFSSIGLSSAVSASTGVVVGGGQQAAPSTLCVDSESGGAGSNNLGSLSVNVPSALLLVPPPPLVALPADQCPPSRASLRSGDSAPQAAVTSTAANRAKASAPYTSPLQRFSPVLCTRDQNTVLAAATATSEALVEGKDVVAALEGGNARKGISAGLAAPLDITAAAAEGAPALSPASVPSGSPATQFRCAFSSLRGCRSRQEDSVMMVADLPVRVRRSTTAVHQGTEWADADSMPAQEVTATARHATNVRDEVVFACFGVFDGHCGDTVASLASQFFPEHFEHALQAYQRQLEQDPPNGRGASRGTDSAAQPRTDDLGNFNLCAVGPLAEQRRGHHGTAPMEAVELQRAVSAALVQALLHLDLTLYDLLHHATHGPSAPRRDAGSTASVATFFKLPTACAPCYSGARAVVGTRAHGTSPLATGARDAPSNSGGSAATRTPALDEPGKQGVPGEAATPLMPAACTEDTYRLCIANLGDSRAIIGNLQTGELLLSTTDHRISAYPSEAARIQAAGGVVEFGRVDGSLDVTRGLGDYRYKVAPAQWWSSAAPASAAAVSASVSSASLAASAAATNAVTTTTLTAIGRSSSATATATSSSSPVKVVAGSVPPASTPRHSDASEGGSAVRGLRWQSCSSTPPRSPMSDNMNSGGASTASFPRASNARCTDDGAKPVPGSPSQELLPLSAAESGAYAHAAQERRPQQVPSPSPSSSISPSSPFSSWSPLASTSAVKLTHNAVSNIADVYEWEVRRGEVLIMASDGVWDRMTPEDVLAFVRHELTAAQQESKGGATRMMRGDGAAAGASNGAGMEMRESPLVSGADAEASNTTEVPLLCLGEALERTPLRQPSSCNERECASARFSPAAPLCTPGGNGAAVCDQHDDEAADSLSSTTRSAPCFFAVQAAARRLTEHVVNNLSGSDNTSVVVVTFD</sequence>
<accession>E9AKW8</accession>
<feature type="compositionally biased region" description="Low complexity" evidence="6">
    <location>
        <begin position="1351"/>
        <end position="1360"/>
    </location>
</feature>
<evidence type="ECO:0000313" key="8">
    <source>
        <dbReference type="EMBL" id="CBZ23571.1"/>
    </source>
</evidence>
<dbReference type="InterPro" id="IPR036457">
    <property type="entry name" value="PPM-type-like_dom_sf"/>
</dbReference>
<evidence type="ECO:0000256" key="6">
    <source>
        <dbReference type="SAM" id="MobiDB-lite"/>
    </source>
</evidence>
<dbReference type="OrthoDB" id="10264738at2759"/>
<feature type="compositionally biased region" description="Low complexity" evidence="6">
    <location>
        <begin position="1251"/>
        <end position="1264"/>
    </location>
</feature>
<dbReference type="GO" id="GO:0004722">
    <property type="term" value="F:protein serine/threonine phosphatase activity"/>
    <property type="evidence" value="ECO:0007669"/>
    <property type="project" value="UniProtKB-EC"/>
</dbReference>
<dbReference type="GeneID" id="13453217"/>
<dbReference type="VEuPathDB" id="TriTrypDB:LmxM.06.0900"/>
<keyword evidence="9" id="KW-1185">Reference proteome</keyword>
<feature type="compositionally biased region" description="Low complexity" evidence="6">
    <location>
        <begin position="1453"/>
        <end position="1472"/>
    </location>
</feature>
<keyword evidence="5" id="KW-0464">Manganese</keyword>
<comment type="cofactor">
    <cofactor evidence="1">
        <name>Mn(2+)</name>
        <dbReference type="ChEBI" id="CHEBI:29035"/>
    </cofactor>
</comment>
<evidence type="ECO:0000256" key="5">
    <source>
        <dbReference type="ARBA" id="ARBA00023211"/>
    </source>
</evidence>
<evidence type="ECO:0000256" key="2">
    <source>
        <dbReference type="ARBA" id="ARBA00001946"/>
    </source>
</evidence>
<dbReference type="EC" id="3.1.3.16" evidence="4"/>
<dbReference type="PANTHER" id="PTHR13832">
    <property type="entry name" value="PROTEIN PHOSPHATASE 2C"/>
    <property type="match status" value="1"/>
</dbReference>
<dbReference type="SUPFAM" id="SSF81606">
    <property type="entry name" value="PP2C-like"/>
    <property type="match status" value="2"/>
</dbReference>
<feature type="region of interest" description="Disordered" evidence="6">
    <location>
        <begin position="1251"/>
        <end position="1386"/>
    </location>
</feature>
<evidence type="ECO:0000256" key="3">
    <source>
        <dbReference type="ARBA" id="ARBA00006702"/>
    </source>
</evidence>
<organism evidence="8 9">
    <name type="scientific">Leishmania mexicana (strain MHOM/GT/2001/U1103)</name>
    <dbReference type="NCBI Taxonomy" id="929439"/>
    <lineage>
        <taxon>Eukaryota</taxon>
        <taxon>Discoba</taxon>
        <taxon>Euglenozoa</taxon>
        <taxon>Kinetoplastea</taxon>
        <taxon>Metakinetoplastina</taxon>
        <taxon>Trypanosomatida</taxon>
        <taxon>Trypanosomatidae</taxon>
        <taxon>Leishmaniinae</taxon>
        <taxon>Leishmania</taxon>
    </lineage>
</organism>
<evidence type="ECO:0000256" key="1">
    <source>
        <dbReference type="ARBA" id="ARBA00001936"/>
    </source>
</evidence>
<proteinExistence type="inferred from homology"/>
<protein>
    <recommendedName>
        <fullName evidence="4">protein-serine/threonine phosphatase</fullName>
        <ecNumber evidence="4">3.1.3.16</ecNumber>
    </recommendedName>
</protein>
<dbReference type="PROSITE" id="PS51746">
    <property type="entry name" value="PPM_2"/>
    <property type="match status" value="1"/>
</dbReference>
<gene>
    <name evidence="8" type="ORF">LMXM_06_0900</name>
</gene>
<dbReference type="SMART" id="SM00332">
    <property type="entry name" value="PP2Cc"/>
    <property type="match status" value="1"/>
</dbReference>
<evidence type="ECO:0000256" key="4">
    <source>
        <dbReference type="ARBA" id="ARBA00013081"/>
    </source>
</evidence>
<feature type="compositionally biased region" description="Low complexity" evidence="6">
    <location>
        <begin position="1374"/>
        <end position="1386"/>
    </location>
</feature>
<feature type="compositionally biased region" description="Polar residues" evidence="6">
    <location>
        <begin position="1095"/>
        <end position="1104"/>
    </location>
</feature>
<feature type="compositionally biased region" description="Polar residues" evidence="6">
    <location>
        <begin position="1297"/>
        <end position="1321"/>
    </location>
</feature>
<feature type="region of interest" description="Disordered" evidence="6">
    <location>
        <begin position="1450"/>
        <end position="1472"/>
    </location>
</feature>
<feature type="region of interest" description="Disordered" evidence="6">
    <location>
        <begin position="1084"/>
        <end position="1122"/>
    </location>
</feature>
<name>E9AKW8_LEIMU</name>
<dbReference type="Proteomes" id="UP000007259">
    <property type="component" value="Chromosome 6"/>
</dbReference>
<dbReference type="RefSeq" id="XP_003872102.1">
    <property type="nucleotide sequence ID" value="XM_003872053.1"/>
</dbReference>
<comment type="similarity">
    <text evidence="3">Belongs to the PP2C family.</text>
</comment>
<feature type="compositionally biased region" description="Basic and acidic residues" evidence="6">
    <location>
        <begin position="613"/>
        <end position="622"/>
    </location>
</feature>
<feature type="region of interest" description="Disordered" evidence="6">
    <location>
        <begin position="323"/>
        <end position="418"/>
    </location>
</feature>
<evidence type="ECO:0000313" key="9">
    <source>
        <dbReference type="Proteomes" id="UP000007259"/>
    </source>
</evidence>
<reference evidence="8 9" key="1">
    <citation type="journal article" date="2011" name="Genome Res.">
        <title>Chromosome and gene copy number variation allow major structural change between species and strains of Leishmania.</title>
        <authorList>
            <person name="Rogers M.B."/>
            <person name="Hilley J.D."/>
            <person name="Dickens N.J."/>
            <person name="Wilkes J."/>
            <person name="Bates P.A."/>
            <person name="Depledge D.P."/>
            <person name="Harris D."/>
            <person name="Her Y."/>
            <person name="Herzyk P."/>
            <person name="Imamura H."/>
            <person name="Otto T.D."/>
            <person name="Sanders M."/>
            <person name="Seeger K."/>
            <person name="Dujardin J.C."/>
            <person name="Berriman M."/>
            <person name="Smith D.F."/>
            <person name="Hertz-Fowler C."/>
            <person name="Mottram J.C."/>
        </authorList>
    </citation>
    <scope>NUCLEOTIDE SEQUENCE [LARGE SCALE GENOMIC DNA]</scope>
    <source>
        <strain evidence="8 9">MHOM/GT/2001/U1103</strain>
    </source>
</reference>
<dbReference type="PhylomeDB" id="E9AKW8"/>
<dbReference type="OMA" id="PEHFEHA"/>
<dbReference type="EMBL" id="FR799559">
    <property type="protein sequence ID" value="CBZ23571.1"/>
    <property type="molecule type" value="Genomic_DNA"/>
</dbReference>
<dbReference type="Pfam" id="PF00481">
    <property type="entry name" value="PP2C"/>
    <property type="match status" value="2"/>
</dbReference>
<dbReference type="KEGG" id="lmi:LMXM_06_0900"/>
<feature type="region of interest" description="Disordered" evidence="6">
    <location>
        <begin position="613"/>
        <end position="639"/>
    </location>
</feature>
<feature type="region of interest" description="Disordered" evidence="6">
    <location>
        <begin position="268"/>
        <end position="288"/>
    </location>
</feature>
<feature type="region of interest" description="Disordered" evidence="6">
    <location>
        <begin position="521"/>
        <end position="541"/>
    </location>
</feature>
<feature type="region of interest" description="Disordered" evidence="6">
    <location>
        <begin position="960"/>
        <end position="985"/>
    </location>
</feature>
<feature type="domain" description="PPM-type phosphatase" evidence="7">
    <location>
        <begin position="855"/>
        <end position="1594"/>
    </location>
</feature>
<feature type="compositionally biased region" description="Polar residues" evidence="6">
    <location>
        <begin position="407"/>
        <end position="418"/>
    </location>
</feature>
<feature type="compositionally biased region" description="Polar residues" evidence="6">
    <location>
        <begin position="335"/>
        <end position="351"/>
    </location>
</feature>
<dbReference type="PANTHER" id="PTHR13832:SF565">
    <property type="entry name" value="AT28366P-RELATED"/>
    <property type="match status" value="1"/>
</dbReference>
<dbReference type="InterPro" id="IPR001932">
    <property type="entry name" value="PPM-type_phosphatase-like_dom"/>
</dbReference>
<dbReference type="Gene3D" id="3.60.40.10">
    <property type="entry name" value="PPM-type phosphatase domain"/>
    <property type="match status" value="2"/>
</dbReference>
<comment type="cofactor">
    <cofactor evidence="2">
        <name>Mg(2+)</name>
        <dbReference type="ChEBI" id="CHEBI:18420"/>
    </cofactor>
</comment>
<feature type="compositionally biased region" description="Pro residues" evidence="6">
    <location>
        <begin position="528"/>
        <end position="540"/>
    </location>
</feature>
<dbReference type="InterPro" id="IPR015655">
    <property type="entry name" value="PP2C"/>
</dbReference>